<evidence type="ECO:0000313" key="3">
    <source>
        <dbReference type="Proteomes" id="UP000315217"/>
    </source>
</evidence>
<evidence type="ECO:0000313" key="4">
    <source>
        <dbReference type="Proteomes" id="UP000318661"/>
    </source>
</evidence>
<protein>
    <submittedName>
        <fullName evidence="1">Terpene cyclase/mutase family protein</fullName>
    </submittedName>
</protein>
<dbReference type="InterPro" id="IPR008930">
    <property type="entry name" value="Terpenoid_cyclase/PrenylTrfase"/>
</dbReference>
<accession>A0A537LLK0</accession>
<dbReference type="Proteomes" id="UP000315217">
    <property type="component" value="Unassembled WGS sequence"/>
</dbReference>
<comment type="caution">
    <text evidence="1">The sequence shown here is derived from an EMBL/GenBank/DDBJ whole genome shotgun (WGS) entry which is preliminary data.</text>
</comment>
<dbReference type="Proteomes" id="UP000318661">
    <property type="component" value="Unassembled WGS sequence"/>
</dbReference>
<dbReference type="EMBL" id="VBAI01000175">
    <property type="protein sequence ID" value="TMJ08881.1"/>
    <property type="molecule type" value="Genomic_DNA"/>
</dbReference>
<organism evidence="1 3">
    <name type="scientific">Candidatus Segetimicrobium genomatis</name>
    <dbReference type="NCBI Taxonomy" id="2569760"/>
    <lineage>
        <taxon>Bacteria</taxon>
        <taxon>Bacillati</taxon>
        <taxon>Candidatus Sysuimicrobiota</taxon>
        <taxon>Candidatus Sysuimicrobiia</taxon>
        <taxon>Candidatus Sysuimicrobiales</taxon>
        <taxon>Candidatus Segetimicrobiaceae</taxon>
        <taxon>Candidatus Segetimicrobium</taxon>
    </lineage>
</organism>
<dbReference type="SUPFAM" id="SSF48239">
    <property type="entry name" value="Terpenoid cyclases/Protein prenyltransferases"/>
    <property type="match status" value="1"/>
</dbReference>
<evidence type="ECO:0000313" key="1">
    <source>
        <dbReference type="EMBL" id="TMJ08881.1"/>
    </source>
</evidence>
<reference evidence="3 4" key="1">
    <citation type="journal article" date="2019" name="Nat. Microbiol.">
        <title>Mediterranean grassland soil C-N compound turnover is dependent on rainfall and depth, and is mediated by genomically divergent microorganisms.</title>
        <authorList>
            <person name="Diamond S."/>
            <person name="Andeer P.F."/>
            <person name="Li Z."/>
            <person name="Crits-Christoph A."/>
            <person name="Burstein D."/>
            <person name="Anantharaman K."/>
            <person name="Lane K.R."/>
            <person name="Thomas B.C."/>
            <person name="Pan C."/>
            <person name="Northen T.R."/>
            <person name="Banfield J.F."/>
        </authorList>
    </citation>
    <scope>NUCLEOTIDE SEQUENCE [LARGE SCALE GENOMIC DNA]</scope>
    <source>
        <strain evidence="1">NP_1</strain>
        <strain evidence="2">NP_2</strain>
    </source>
</reference>
<proteinExistence type="predicted"/>
<gene>
    <name evidence="1" type="ORF">E6G98_11090</name>
    <name evidence="2" type="ORF">E6G99_02655</name>
</gene>
<dbReference type="EMBL" id="VBAJ01000054">
    <property type="protein sequence ID" value="TMJ09453.1"/>
    <property type="molecule type" value="Genomic_DNA"/>
</dbReference>
<dbReference type="Gene3D" id="1.50.10.20">
    <property type="match status" value="2"/>
</dbReference>
<dbReference type="AlphaFoldDB" id="A0A537LLK0"/>
<sequence>MHTYLMATIAYIQENGDELERARLAGLLGRSRAEPKVARSLLARQNEDGGFPYGLIQGRPSAITATATAMQWMHHLRLLPSSYVERATGYLLTVQRPDGAWEESPAVLRFDPPALIRPGVPLARIYCTALATSWMARLLGPRHDSVMRAARCLRASRDGGWPAEEPAHVTAQVAAALCMVDGPSSAATSAGLEALRRLEPEVWTADRLADALSALYLAGLPADDPFVDGGLARLLMLQRPDGGWSSDDGADRDVDVSLRASGVLLAYGVSTA</sequence>
<name>A0A537LLK0_9BACT</name>
<dbReference type="CDD" id="cd00688">
    <property type="entry name" value="ISOPREN_C2_like"/>
    <property type="match status" value="1"/>
</dbReference>
<evidence type="ECO:0000313" key="2">
    <source>
        <dbReference type="EMBL" id="TMJ09453.1"/>
    </source>
</evidence>